<evidence type="ECO:0000313" key="3">
    <source>
        <dbReference type="EMBL" id="PRO75397.1"/>
    </source>
</evidence>
<dbReference type="Gene3D" id="3.10.540.10">
    <property type="entry name" value="duf1285 like domain"/>
    <property type="match status" value="1"/>
</dbReference>
<feature type="domain" description="DUF1285" evidence="2">
    <location>
        <begin position="84"/>
        <end position="177"/>
    </location>
</feature>
<dbReference type="InterPro" id="IPR048342">
    <property type="entry name" value="DUF1285_C"/>
</dbReference>
<organism evidence="3 4">
    <name type="scientific">Alteromonas alba</name>
    <dbReference type="NCBI Taxonomy" id="2079529"/>
    <lineage>
        <taxon>Bacteria</taxon>
        <taxon>Pseudomonadati</taxon>
        <taxon>Pseudomonadota</taxon>
        <taxon>Gammaproteobacteria</taxon>
        <taxon>Alteromonadales</taxon>
        <taxon>Alteromonadaceae</taxon>
        <taxon>Alteromonas/Salinimonas group</taxon>
        <taxon>Alteromonas</taxon>
    </lineage>
</organism>
<dbReference type="AlphaFoldDB" id="A0A2S9VG16"/>
<dbReference type="InterPro" id="IPR010707">
    <property type="entry name" value="DUF1285"/>
</dbReference>
<dbReference type="Pfam" id="PF06938">
    <property type="entry name" value="DUF1285_N"/>
    <property type="match status" value="1"/>
</dbReference>
<comment type="caution">
    <text evidence="3">The sequence shown here is derived from an EMBL/GenBank/DDBJ whole genome shotgun (WGS) entry which is preliminary data.</text>
</comment>
<dbReference type="Pfam" id="PF21028">
    <property type="entry name" value="DUF1285_C"/>
    <property type="match status" value="1"/>
</dbReference>
<reference evidence="4" key="1">
    <citation type="journal article" date="2020" name="Int. J. Syst. Evol. Microbiol.">
        <title>Alteromonas alba sp. nov., a marine bacterium isolated from the seawater of the West Pacific Ocean.</title>
        <authorList>
            <person name="Sun C."/>
            <person name="Wu Y.-H."/>
            <person name="Xamxidin M."/>
            <person name="Cheng H."/>
            <person name="Xu X.-W."/>
        </authorList>
    </citation>
    <scope>NUCLEOTIDE SEQUENCE [LARGE SCALE GENOMIC DNA]</scope>
    <source>
        <strain evidence="4">190</strain>
    </source>
</reference>
<dbReference type="InterPro" id="IPR023361">
    <property type="entry name" value="DUF1285_beta_roll_sf"/>
</dbReference>
<sequence>MDLQTLTKQIENLDAAPPFDKWHPPFCGDIDMVIKADGSWWYMGSPIGRERLVKLFASVLLKEGDEYFLKTPAEKVRIQVEDAPFVITQWQTHNTEEGPAIEVISNLGHAAVLSESHPLEVDHSNPDQPRPYVTLHRGLKALVHRNVFYQWVDIARQVNKNGEEYLVINSGKSEFSLGKL</sequence>
<dbReference type="PIRSF" id="PIRSF029557">
    <property type="entry name" value="UCP029557"/>
    <property type="match status" value="1"/>
</dbReference>
<evidence type="ECO:0000259" key="2">
    <source>
        <dbReference type="Pfam" id="PF21028"/>
    </source>
</evidence>
<accession>A0A2S9VG16</accession>
<evidence type="ECO:0000259" key="1">
    <source>
        <dbReference type="Pfam" id="PF06938"/>
    </source>
</evidence>
<name>A0A2S9VG16_9ALTE</name>
<dbReference type="EMBL" id="PVNP01000011">
    <property type="protein sequence ID" value="PRO75397.1"/>
    <property type="molecule type" value="Genomic_DNA"/>
</dbReference>
<proteinExistence type="predicted"/>
<feature type="domain" description="DUF1285" evidence="1">
    <location>
        <begin position="17"/>
        <end position="83"/>
    </location>
</feature>
<protein>
    <submittedName>
        <fullName evidence="3">DUF1285 domain-containing protein</fullName>
    </submittedName>
</protein>
<dbReference type="RefSeq" id="WP_105932956.1">
    <property type="nucleotide sequence ID" value="NZ_PVNP01000011.1"/>
</dbReference>
<dbReference type="Gene3D" id="2.30.270.10">
    <property type="entry name" value="duf1285 protein"/>
    <property type="match status" value="1"/>
</dbReference>
<dbReference type="OrthoDB" id="3078366at2"/>
<evidence type="ECO:0000313" key="4">
    <source>
        <dbReference type="Proteomes" id="UP000238949"/>
    </source>
</evidence>
<keyword evidence="4" id="KW-1185">Reference proteome</keyword>
<gene>
    <name evidence="3" type="ORF">C6Y40_01260</name>
</gene>
<dbReference type="InterPro" id="IPR048341">
    <property type="entry name" value="DUF1285_N"/>
</dbReference>
<dbReference type="Proteomes" id="UP000238949">
    <property type="component" value="Unassembled WGS sequence"/>
</dbReference>